<proteinExistence type="predicted"/>
<dbReference type="Gene3D" id="3.30.450.200">
    <property type="match status" value="1"/>
</dbReference>
<keyword evidence="2" id="KW-0968">Cytoplasmic vesicle</keyword>
<organism evidence="5 6">
    <name type="scientific">Helobdella robusta</name>
    <name type="common">Californian leech</name>
    <dbReference type="NCBI Taxonomy" id="6412"/>
    <lineage>
        <taxon>Eukaryota</taxon>
        <taxon>Metazoa</taxon>
        <taxon>Spiralia</taxon>
        <taxon>Lophotrochozoa</taxon>
        <taxon>Annelida</taxon>
        <taxon>Clitellata</taxon>
        <taxon>Hirudinea</taxon>
        <taxon>Rhynchobdellida</taxon>
        <taxon>Glossiphoniidae</taxon>
        <taxon>Helobdella</taxon>
    </lineage>
</organism>
<evidence type="ECO:0000259" key="3">
    <source>
        <dbReference type="PROSITE" id="PS50211"/>
    </source>
</evidence>
<dbReference type="InterPro" id="IPR005113">
    <property type="entry name" value="uDENN_dom"/>
</dbReference>
<dbReference type="InterPro" id="IPR040032">
    <property type="entry name" value="DENND1A/B/C"/>
</dbReference>
<evidence type="ECO:0000313" key="6">
    <source>
        <dbReference type="Proteomes" id="UP000015101"/>
    </source>
</evidence>
<dbReference type="InterPro" id="IPR001194">
    <property type="entry name" value="cDENN_dom"/>
</dbReference>
<dbReference type="Pfam" id="PF03456">
    <property type="entry name" value="uDENN"/>
    <property type="match status" value="1"/>
</dbReference>
<evidence type="ECO:0000256" key="1">
    <source>
        <dbReference type="ARBA" id="ARBA00004132"/>
    </source>
</evidence>
<dbReference type="STRING" id="6412.T1FYV5"/>
<dbReference type="PROSITE" id="PS50211">
    <property type="entry name" value="DENN"/>
    <property type="match status" value="1"/>
</dbReference>
<dbReference type="GO" id="GO:0030136">
    <property type="term" value="C:clathrin-coated vesicle"/>
    <property type="evidence" value="ECO:0007669"/>
    <property type="project" value="UniProtKB-SubCell"/>
</dbReference>
<dbReference type="InterPro" id="IPR005112">
    <property type="entry name" value="dDENN_dom"/>
</dbReference>
<dbReference type="FunFam" id="3.30.450.200:FF:000015">
    <property type="entry name" value="Predicted protein"/>
    <property type="match status" value="1"/>
</dbReference>
<dbReference type="KEGG" id="hro:HELRODRAFT_67031"/>
<dbReference type="OMA" id="PTIPESX"/>
<dbReference type="SMART" id="SM00801">
    <property type="entry name" value="dDENN"/>
    <property type="match status" value="1"/>
</dbReference>
<dbReference type="EMBL" id="AMQM01001158">
    <property type="status" value="NOT_ANNOTATED_CDS"/>
    <property type="molecule type" value="Genomic_DNA"/>
</dbReference>
<dbReference type="GeneID" id="20214003"/>
<evidence type="ECO:0000313" key="5">
    <source>
        <dbReference type="EnsemblMetazoa" id="HelroP67031"/>
    </source>
</evidence>
<dbReference type="AlphaFoldDB" id="T1FYV5"/>
<dbReference type="SMART" id="SM00799">
    <property type="entry name" value="DENN"/>
    <property type="match status" value="1"/>
</dbReference>
<dbReference type="Gene3D" id="3.40.50.11500">
    <property type="match status" value="1"/>
</dbReference>
<dbReference type="FunFam" id="3.40.50.11500:FF:000018">
    <property type="entry name" value="DENN domain-containing protein 1A"/>
    <property type="match status" value="1"/>
</dbReference>
<dbReference type="InterPro" id="IPR043153">
    <property type="entry name" value="DENN_C"/>
</dbReference>
<dbReference type="PANTHER" id="PTHR13196:SF14">
    <property type="entry name" value="UDENN DOMAIN-CONTAINING PROTEIN"/>
    <property type="match status" value="1"/>
</dbReference>
<dbReference type="EMBL" id="KB097143">
    <property type="protein sequence ID" value="ESN99237.1"/>
    <property type="molecule type" value="Genomic_DNA"/>
</dbReference>
<reference evidence="4 6" key="2">
    <citation type="journal article" date="2013" name="Nature">
        <title>Insights into bilaterian evolution from three spiralian genomes.</title>
        <authorList>
            <person name="Simakov O."/>
            <person name="Marletaz F."/>
            <person name="Cho S.J."/>
            <person name="Edsinger-Gonzales E."/>
            <person name="Havlak P."/>
            <person name="Hellsten U."/>
            <person name="Kuo D.H."/>
            <person name="Larsson T."/>
            <person name="Lv J."/>
            <person name="Arendt D."/>
            <person name="Savage R."/>
            <person name="Osoegawa K."/>
            <person name="de Jong P."/>
            <person name="Grimwood J."/>
            <person name="Chapman J.A."/>
            <person name="Shapiro H."/>
            <person name="Aerts A."/>
            <person name="Otillar R.P."/>
            <person name="Terry A.Y."/>
            <person name="Boore J.L."/>
            <person name="Grigoriev I.V."/>
            <person name="Lindberg D.R."/>
            <person name="Seaver E.C."/>
            <person name="Weisblat D.A."/>
            <person name="Putnam N.H."/>
            <person name="Rokhsar D.S."/>
        </authorList>
    </citation>
    <scope>NUCLEOTIDE SEQUENCE</scope>
</reference>
<evidence type="ECO:0000313" key="4">
    <source>
        <dbReference type="EMBL" id="ESN99237.1"/>
    </source>
</evidence>
<dbReference type="OrthoDB" id="206724at2759"/>
<dbReference type="eggNOG" id="KOG3569">
    <property type="taxonomic scope" value="Eukaryota"/>
</dbReference>
<reference evidence="5" key="3">
    <citation type="submission" date="2015-06" db="UniProtKB">
        <authorList>
            <consortium name="EnsemblMetazoa"/>
        </authorList>
    </citation>
    <scope>IDENTIFICATION</scope>
</reference>
<reference evidence="6" key="1">
    <citation type="submission" date="2012-12" db="EMBL/GenBank/DDBJ databases">
        <authorList>
            <person name="Hellsten U."/>
            <person name="Grimwood J."/>
            <person name="Chapman J.A."/>
            <person name="Shapiro H."/>
            <person name="Aerts A."/>
            <person name="Otillar R.P."/>
            <person name="Terry A.Y."/>
            <person name="Boore J.L."/>
            <person name="Simakov O."/>
            <person name="Marletaz F."/>
            <person name="Cho S.-J."/>
            <person name="Edsinger-Gonzales E."/>
            <person name="Havlak P."/>
            <person name="Kuo D.-H."/>
            <person name="Larsson T."/>
            <person name="Lv J."/>
            <person name="Arendt D."/>
            <person name="Savage R."/>
            <person name="Osoegawa K."/>
            <person name="de Jong P."/>
            <person name="Lindberg D.R."/>
            <person name="Seaver E.C."/>
            <person name="Weisblat D.A."/>
            <person name="Putnam N.H."/>
            <person name="Grigoriev I.V."/>
            <person name="Rokhsar D.S."/>
        </authorList>
    </citation>
    <scope>NUCLEOTIDE SEQUENCE</scope>
</reference>
<accession>T1FYV5</accession>
<dbReference type="InParanoid" id="T1FYV5"/>
<dbReference type="PANTHER" id="PTHR13196">
    <property type="entry name" value="DENN DOMAIN-CONTAINING"/>
    <property type="match status" value="1"/>
</dbReference>
<evidence type="ECO:0000256" key="2">
    <source>
        <dbReference type="ARBA" id="ARBA00023329"/>
    </source>
</evidence>
<dbReference type="Pfam" id="PF03455">
    <property type="entry name" value="dDENN"/>
    <property type="match status" value="1"/>
</dbReference>
<dbReference type="Gene3D" id="6.10.140.1000">
    <property type="match status" value="1"/>
</dbReference>
<protein>
    <recommendedName>
        <fullName evidence="3">UDENN domain-containing protein</fullName>
    </recommendedName>
</protein>
<name>T1FYV5_HELRO</name>
<keyword evidence="6" id="KW-1185">Reference proteome</keyword>
<dbReference type="GO" id="GO:0005085">
    <property type="term" value="F:guanyl-nucleotide exchange factor activity"/>
    <property type="evidence" value="ECO:0007669"/>
    <property type="project" value="InterPro"/>
</dbReference>
<feature type="domain" description="UDENN" evidence="3">
    <location>
        <begin position="1"/>
        <end position="341"/>
    </location>
</feature>
<dbReference type="HOGENOM" id="CLU_008196_3_0_1"/>
<dbReference type="Pfam" id="PF02141">
    <property type="entry name" value="DENN"/>
    <property type="match status" value="1"/>
</dbReference>
<dbReference type="RefSeq" id="XP_009022517.1">
    <property type="nucleotide sequence ID" value="XM_009024269.1"/>
</dbReference>
<dbReference type="EnsemblMetazoa" id="HelroT67031">
    <property type="protein sequence ID" value="HelroP67031"/>
    <property type="gene ID" value="HelroG67031"/>
</dbReference>
<dbReference type="CTD" id="20214003"/>
<gene>
    <name evidence="5" type="primary">20214003</name>
    <name evidence="4" type="ORF">HELRODRAFT_67031</name>
</gene>
<comment type="subcellular location">
    <subcellularLocation>
        <location evidence="1">Cytoplasmic vesicle</location>
        <location evidence="1">Clathrin-coated vesicle</location>
    </subcellularLocation>
</comment>
<dbReference type="InterPro" id="IPR037516">
    <property type="entry name" value="Tripartite_DENN"/>
</dbReference>
<dbReference type="Proteomes" id="UP000015101">
    <property type="component" value="Unassembled WGS sequence"/>
</dbReference>
<sequence length="379" mass="44043">ELLKSIKKFVFPFDPSFKSPIVDHFTFVLTDIDGKFKFGFCRLSEGSKLCHCVVSCHPWFEIFYRLLNQFSDLMNSHQVSYINKWIDSLLRINYLNSTEPASNRELTSSSVFVFQVPDATKLMSIPQSRNLTEYYCAVDSKNMMQIFASMLLERRIIVTSHKLSKLTACIHTAAHLLFPFHWQHIFIPILPPHLLDFCSAPMPFLIGIHTSLWNRINKDDLSDALVLDADANDILSEFNDLDHFPPDVLAKLKKYLNVKTKMKNLDGEIIPRAFLKVLVIIFGGYRTAFKMNEDKEIVFDSGLFLQSRPKHMKNFLQVVLQSQIFQQFIEERLNLIKAKKGYNDAFEAEISTYDSKRVKRKVCMHCVHTIHIIHSQIYH</sequence>